<protein>
    <submittedName>
        <fullName evidence="5">Alpha-galactosidase</fullName>
    </submittedName>
</protein>
<evidence type="ECO:0000256" key="1">
    <source>
        <dbReference type="ARBA" id="ARBA00009743"/>
    </source>
</evidence>
<feature type="non-terminal residue" evidence="5">
    <location>
        <position position="77"/>
    </location>
</feature>
<sequence>MNSKRIRAILAPAATAALVLASSVAAVTAAAPAQALENGVARTPPMGWNSWNTFGCNISESLIKQMADAIVNSGLRD</sequence>
<feature type="signal peptide" evidence="4">
    <location>
        <begin position="1"/>
        <end position="35"/>
    </location>
</feature>
<keyword evidence="6" id="KW-1185">Reference proteome</keyword>
<gene>
    <name evidence="5" type="ORF">ACFO60_29780</name>
</gene>
<accession>A0ABV9CQ41</accession>
<organism evidence="5 6">
    <name type="scientific">Sphaerisporangium dianthi</name>
    <dbReference type="NCBI Taxonomy" id="1436120"/>
    <lineage>
        <taxon>Bacteria</taxon>
        <taxon>Bacillati</taxon>
        <taxon>Actinomycetota</taxon>
        <taxon>Actinomycetes</taxon>
        <taxon>Streptosporangiales</taxon>
        <taxon>Streptosporangiaceae</taxon>
        <taxon>Sphaerisporangium</taxon>
    </lineage>
</organism>
<comment type="similarity">
    <text evidence="1">Belongs to the glycosyl hydrolase 27 family.</text>
</comment>
<evidence type="ECO:0000256" key="3">
    <source>
        <dbReference type="ARBA" id="ARBA00023295"/>
    </source>
</evidence>
<dbReference type="PANTHER" id="PTHR11452">
    <property type="entry name" value="ALPHA-GALACTOSIDASE/ALPHA-N-ACETYLGALACTOSAMINIDASE"/>
    <property type="match status" value="1"/>
</dbReference>
<name>A0ABV9CQ41_9ACTN</name>
<evidence type="ECO:0000313" key="6">
    <source>
        <dbReference type="Proteomes" id="UP001596004"/>
    </source>
</evidence>
<dbReference type="InterPro" id="IPR002241">
    <property type="entry name" value="Glyco_hydro_27"/>
</dbReference>
<dbReference type="SUPFAM" id="SSF51445">
    <property type="entry name" value="(Trans)glycosidases"/>
    <property type="match status" value="1"/>
</dbReference>
<keyword evidence="4" id="KW-0732">Signal</keyword>
<feature type="chain" id="PRO_5045180801" evidence="4">
    <location>
        <begin position="36"/>
        <end position="77"/>
    </location>
</feature>
<dbReference type="InterPro" id="IPR013785">
    <property type="entry name" value="Aldolase_TIM"/>
</dbReference>
<comment type="caution">
    <text evidence="5">The sequence shown here is derived from an EMBL/GenBank/DDBJ whole genome shotgun (WGS) entry which is preliminary data.</text>
</comment>
<proteinExistence type="inferred from homology"/>
<dbReference type="Proteomes" id="UP001596004">
    <property type="component" value="Unassembled WGS sequence"/>
</dbReference>
<evidence type="ECO:0000256" key="2">
    <source>
        <dbReference type="ARBA" id="ARBA00022801"/>
    </source>
</evidence>
<evidence type="ECO:0000313" key="5">
    <source>
        <dbReference type="EMBL" id="MFC4534970.1"/>
    </source>
</evidence>
<dbReference type="EMBL" id="JBHSFP010000027">
    <property type="protein sequence ID" value="MFC4534970.1"/>
    <property type="molecule type" value="Genomic_DNA"/>
</dbReference>
<dbReference type="InterPro" id="IPR017853">
    <property type="entry name" value="GH"/>
</dbReference>
<keyword evidence="3" id="KW-0326">Glycosidase</keyword>
<reference evidence="6" key="1">
    <citation type="journal article" date="2019" name="Int. J. Syst. Evol. Microbiol.">
        <title>The Global Catalogue of Microorganisms (GCM) 10K type strain sequencing project: providing services to taxonomists for standard genome sequencing and annotation.</title>
        <authorList>
            <consortium name="The Broad Institute Genomics Platform"/>
            <consortium name="The Broad Institute Genome Sequencing Center for Infectious Disease"/>
            <person name="Wu L."/>
            <person name="Ma J."/>
        </authorList>
    </citation>
    <scope>NUCLEOTIDE SEQUENCE [LARGE SCALE GENOMIC DNA]</scope>
    <source>
        <strain evidence="6">CGMCC 4.7132</strain>
    </source>
</reference>
<dbReference type="Gene3D" id="3.20.20.70">
    <property type="entry name" value="Aldolase class I"/>
    <property type="match status" value="1"/>
</dbReference>
<keyword evidence="2" id="KW-0378">Hydrolase</keyword>
<dbReference type="PANTHER" id="PTHR11452:SF75">
    <property type="entry name" value="ALPHA-GALACTOSIDASE MEL1"/>
    <property type="match status" value="1"/>
</dbReference>
<evidence type="ECO:0000256" key="4">
    <source>
        <dbReference type="SAM" id="SignalP"/>
    </source>
</evidence>